<proteinExistence type="predicted"/>
<reference evidence="3 4" key="1">
    <citation type="submission" date="2024-09" db="EMBL/GenBank/DDBJ databases">
        <authorList>
            <person name="Sun Q."/>
            <person name="Mori K."/>
        </authorList>
    </citation>
    <scope>NUCLEOTIDE SEQUENCE [LARGE SCALE GENOMIC DNA]</scope>
    <source>
        <strain evidence="3 4">TBRC 0563</strain>
    </source>
</reference>
<gene>
    <name evidence="3" type="ORF">ACFFNX_30680</name>
</gene>
<comment type="caution">
    <text evidence="3">The sequence shown here is derived from an EMBL/GenBank/DDBJ whole genome shotgun (WGS) entry which is preliminary data.</text>
</comment>
<dbReference type="InterPro" id="IPR011763">
    <property type="entry name" value="COA_CT_C"/>
</dbReference>
<dbReference type="GO" id="GO:0016874">
    <property type="term" value="F:ligase activity"/>
    <property type="evidence" value="ECO:0007669"/>
    <property type="project" value="UniProtKB-KW"/>
</dbReference>
<dbReference type="PROSITE" id="PS50980">
    <property type="entry name" value="COA_CT_NTER"/>
    <property type="match status" value="1"/>
</dbReference>
<organism evidence="3 4">
    <name type="scientific">Actinoallomurus acaciae</name>
    <dbReference type="NCBI Taxonomy" id="502577"/>
    <lineage>
        <taxon>Bacteria</taxon>
        <taxon>Bacillati</taxon>
        <taxon>Actinomycetota</taxon>
        <taxon>Actinomycetes</taxon>
        <taxon>Streptosporangiales</taxon>
        <taxon>Thermomonosporaceae</taxon>
        <taxon>Actinoallomurus</taxon>
    </lineage>
</organism>
<keyword evidence="3" id="KW-0436">Ligase</keyword>
<dbReference type="Gene3D" id="3.90.226.10">
    <property type="entry name" value="2-enoyl-CoA Hydratase, Chain A, domain 1"/>
    <property type="match status" value="2"/>
</dbReference>
<protein>
    <submittedName>
        <fullName evidence="3">Acyl-CoA carboxylase subunit beta</fullName>
        <ecNumber evidence="3">6.-.-.-</ecNumber>
    </submittedName>
</protein>
<accession>A0ABV5YNC2</accession>
<keyword evidence="4" id="KW-1185">Reference proteome</keyword>
<dbReference type="PANTHER" id="PTHR43842">
    <property type="entry name" value="PROPIONYL-COA CARBOXYLASE BETA CHAIN"/>
    <property type="match status" value="1"/>
</dbReference>
<evidence type="ECO:0000313" key="3">
    <source>
        <dbReference type="EMBL" id="MFB9836547.1"/>
    </source>
</evidence>
<sequence length="474" mass="49785">MTSMPTPPRRDVDPRTPLNRLALLLDPGSSVMLHEPDEIAATTVRGQIDGLKVIAFCTDATRRGGALGLAECVRIAEAIDLAASDGCPVIGLWHSGGAKIGDGIESMHGIGQIFAAMISASGVVPQISVVLGPAAGGAAYGPALTDLVIMAPAGRIFVTGPEVVSSVTGEKIDMAGLGGAEAHGRRSGVAHVTAESEADAYDTARRLAGLLGRPGTFRASAAGPPRDLRALLPESSRRAYDVRPLVREIVDDGDFLELQPKWAANVVIGLGRLGGGTVGVIANNPLRKGGCLDSLSAEKSARFVRMCDCAGIPLIVLVDVPGYLPGVGQEWSGVVRRGAKLLYAFAEARVPRVTLVTRKSYGGAFIAMNSRALGATAIFTWPDAEVGVMGAESAVRVLHWKKIAALPEDEREAMRARLIERHRQANRDLGHGIVLGLIDEVIDPSLSRRRMLEVFAARQESGLAGRGSHGNIPL</sequence>
<dbReference type="InterPro" id="IPR051047">
    <property type="entry name" value="AccD/PCCB"/>
</dbReference>
<dbReference type="EMBL" id="JBHLZP010000287">
    <property type="protein sequence ID" value="MFB9836547.1"/>
    <property type="molecule type" value="Genomic_DNA"/>
</dbReference>
<evidence type="ECO:0000259" key="1">
    <source>
        <dbReference type="PROSITE" id="PS50980"/>
    </source>
</evidence>
<dbReference type="InterPro" id="IPR034733">
    <property type="entry name" value="AcCoA_carboxyl_beta"/>
</dbReference>
<name>A0ABV5YNC2_9ACTN</name>
<evidence type="ECO:0000313" key="4">
    <source>
        <dbReference type="Proteomes" id="UP001589627"/>
    </source>
</evidence>
<evidence type="ECO:0000259" key="2">
    <source>
        <dbReference type="PROSITE" id="PS50989"/>
    </source>
</evidence>
<dbReference type="InterPro" id="IPR011762">
    <property type="entry name" value="COA_CT_N"/>
</dbReference>
<feature type="domain" description="CoA carboxyltransferase C-terminal" evidence="2">
    <location>
        <begin position="224"/>
        <end position="474"/>
    </location>
</feature>
<dbReference type="EC" id="6.-.-.-" evidence="3"/>
<dbReference type="PANTHER" id="PTHR43842:SF2">
    <property type="entry name" value="PROPIONYL-COA CARBOXYLASE BETA CHAIN, MITOCHONDRIAL"/>
    <property type="match status" value="1"/>
</dbReference>
<dbReference type="SUPFAM" id="SSF52096">
    <property type="entry name" value="ClpP/crotonase"/>
    <property type="match status" value="2"/>
</dbReference>
<dbReference type="RefSeq" id="WP_378209363.1">
    <property type="nucleotide sequence ID" value="NZ_JBHLZP010000287.1"/>
</dbReference>
<dbReference type="Pfam" id="PF01039">
    <property type="entry name" value="Carboxyl_trans"/>
    <property type="match status" value="1"/>
</dbReference>
<dbReference type="InterPro" id="IPR029045">
    <property type="entry name" value="ClpP/crotonase-like_dom_sf"/>
</dbReference>
<dbReference type="PROSITE" id="PS50989">
    <property type="entry name" value="COA_CT_CTER"/>
    <property type="match status" value="1"/>
</dbReference>
<feature type="domain" description="CoA carboxyltransferase N-terminal" evidence="1">
    <location>
        <begin position="1"/>
        <end position="223"/>
    </location>
</feature>
<dbReference type="Proteomes" id="UP001589627">
    <property type="component" value="Unassembled WGS sequence"/>
</dbReference>